<dbReference type="AlphaFoldDB" id="A0A549SHI5"/>
<reference evidence="2 3" key="1">
    <citation type="submission" date="2019-07" db="EMBL/GenBank/DDBJ databases">
        <title>Ln-dependent methylotrophs.</title>
        <authorList>
            <person name="Tani A."/>
        </authorList>
    </citation>
    <scope>NUCLEOTIDE SEQUENCE [LARGE SCALE GENOMIC DNA]</scope>
    <source>
        <strain evidence="2 3">SM89A</strain>
    </source>
</reference>
<organism evidence="2 3">
    <name type="scientific">Methylosinus sporium</name>
    <dbReference type="NCBI Taxonomy" id="428"/>
    <lineage>
        <taxon>Bacteria</taxon>
        <taxon>Pseudomonadati</taxon>
        <taxon>Pseudomonadota</taxon>
        <taxon>Alphaproteobacteria</taxon>
        <taxon>Hyphomicrobiales</taxon>
        <taxon>Methylocystaceae</taxon>
        <taxon>Methylosinus</taxon>
    </lineage>
</organism>
<dbReference type="Gene3D" id="1.10.10.60">
    <property type="entry name" value="Homeodomain-like"/>
    <property type="match status" value="1"/>
</dbReference>
<feature type="non-terminal residue" evidence="2">
    <location>
        <position position="1"/>
    </location>
</feature>
<comment type="caution">
    <text evidence="2">The sequence shown here is derived from an EMBL/GenBank/DDBJ whole genome shotgun (WGS) entry which is preliminary data.</text>
</comment>
<sequence>ARAIEAAHFREAFAGARILTAPSERGAALLAVDRHDLVIGATRAARLELGVTDARIASQLPAADLLAGGSEAEAALQKAELEDAERGAIRRALARANGNVTAAARLLGVSRATLHRKLGRLGLSQGH</sequence>
<dbReference type="PRINTS" id="PR01590">
    <property type="entry name" value="HTHFIS"/>
</dbReference>
<dbReference type="RefSeq" id="WP_281405388.1">
    <property type="nucleotide sequence ID" value="NZ_VJMF01000076.1"/>
</dbReference>
<evidence type="ECO:0000313" key="3">
    <source>
        <dbReference type="Proteomes" id="UP000316781"/>
    </source>
</evidence>
<dbReference type="Pfam" id="PF02954">
    <property type="entry name" value="HTH_8"/>
    <property type="match status" value="1"/>
</dbReference>
<dbReference type="InterPro" id="IPR009057">
    <property type="entry name" value="Homeodomain-like_sf"/>
</dbReference>
<dbReference type="EMBL" id="VJMF01000076">
    <property type="protein sequence ID" value="TRL29017.1"/>
    <property type="molecule type" value="Genomic_DNA"/>
</dbReference>
<name>A0A549SHI5_METSR</name>
<dbReference type="GO" id="GO:0043565">
    <property type="term" value="F:sequence-specific DNA binding"/>
    <property type="evidence" value="ECO:0007669"/>
    <property type="project" value="InterPro"/>
</dbReference>
<dbReference type="SUPFAM" id="SSF46689">
    <property type="entry name" value="Homeodomain-like"/>
    <property type="match status" value="1"/>
</dbReference>
<dbReference type="Proteomes" id="UP000316781">
    <property type="component" value="Unassembled WGS sequence"/>
</dbReference>
<protein>
    <submittedName>
        <fullName evidence="2">Sigma-54-dependent Fis family transcriptional regulator</fullName>
    </submittedName>
</protein>
<evidence type="ECO:0000313" key="2">
    <source>
        <dbReference type="EMBL" id="TRL29017.1"/>
    </source>
</evidence>
<gene>
    <name evidence="2" type="ORF">FM996_17700</name>
</gene>
<feature type="domain" description="DNA binding HTH" evidence="1">
    <location>
        <begin position="81"/>
        <end position="120"/>
    </location>
</feature>
<dbReference type="InterPro" id="IPR002197">
    <property type="entry name" value="HTH_Fis"/>
</dbReference>
<accession>A0A549SHI5</accession>
<evidence type="ECO:0000259" key="1">
    <source>
        <dbReference type="Pfam" id="PF02954"/>
    </source>
</evidence>
<proteinExistence type="predicted"/>